<sequence>MIKKVVYINYQPITPKYFSDYYLGECIENGLNVEYWDVTNLFFSEINFVESNYFETTVIKMSSLKELNKRLSTMDISSTFFITNINYEFRVWRLYRILTSFNCKLAFFARGMYPTPKVKVSSKVIKLLSNFEFKRILNGLKNKLSIILKKYNIIKTYDFVFRAGSEGGNTFYGNTFDLKKGKVIEINYFDYDKYLNLINDNEVVKEDYVVFMDQYLAYHPDVAICGLKYVDADVYYTELNNFFNVIEKKYNTSVVIAAHPKAIGYKTNNPFENRKIVFDKTSELVKDSKFALTHHSTAISFPILFKKPIVLLNSDELKKAMPDLYDLTNFIGDCLSAEVVNFDRFDINKELDLYVDIEKFNDYKYKYLSSVESENQLSSEIFIKTILKL</sequence>
<evidence type="ECO:0000313" key="1">
    <source>
        <dbReference type="EMBL" id="MCC9071728.1"/>
    </source>
</evidence>
<evidence type="ECO:0000313" key="2">
    <source>
        <dbReference type="Proteomes" id="UP001430919"/>
    </source>
</evidence>
<comment type="caution">
    <text evidence="1">The sequence shown here is derived from an EMBL/GenBank/DDBJ whole genome shotgun (WGS) entry which is preliminary data.</text>
</comment>
<organism evidence="1 2">
    <name type="scientific">Flavobacterium pisciphilum</name>
    <dbReference type="NCBI Taxonomy" id="2893755"/>
    <lineage>
        <taxon>Bacteria</taxon>
        <taxon>Pseudomonadati</taxon>
        <taxon>Bacteroidota</taxon>
        <taxon>Flavobacteriia</taxon>
        <taxon>Flavobacteriales</taxon>
        <taxon>Flavobacteriaceae</taxon>
        <taxon>Flavobacterium</taxon>
    </lineage>
</organism>
<reference evidence="1" key="1">
    <citation type="submission" date="2021-11" db="EMBL/GenBank/DDBJ databases">
        <title>Description of novel Flavobacterium species.</title>
        <authorList>
            <person name="Saticioglu I.B."/>
            <person name="Ay H."/>
            <person name="Altun S."/>
            <person name="Duman M."/>
        </authorList>
    </citation>
    <scope>NUCLEOTIDE SEQUENCE</scope>
    <source>
        <strain evidence="1">F-65</strain>
    </source>
</reference>
<protein>
    <recommendedName>
        <fullName evidence="3">Polysaccharide pyruvyl transferase</fullName>
    </recommendedName>
</protein>
<dbReference type="EMBL" id="JAJJMO010000001">
    <property type="protein sequence ID" value="MCC9071728.1"/>
    <property type="molecule type" value="Genomic_DNA"/>
</dbReference>
<dbReference type="RefSeq" id="WP_229988445.1">
    <property type="nucleotide sequence ID" value="NZ_JAJJMO010000001.1"/>
</dbReference>
<accession>A0ABS8MSU4</accession>
<dbReference type="Proteomes" id="UP001430919">
    <property type="component" value="Unassembled WGS sequence"/>
</dbReference>
<keyword evidence="2" id="KW-1185">Reference proteome</keyword>
<gene>
    <name evidence="1" type="ORF">LNQ49_09065</name>
</gene>
<name>A0ABS8MSU4_9FLAO</name>
<proteinExistence type="predicted"/>
<evidence type="ECO:0008006" key="3">
    <source>
        <dbReference type="Google" id="ProtNLM"/>
    </source>
</evidence>